<dbReference type="OrthoDB" id="258549at2"/>
<dbReference type="PANTHER" id="PTHR43245">
    <property type="entry name" value="BIFUNCTIONAL POLYMYXIN RESISTANCE PROTEIN ARNA"/>
    <property type="match status" value="1"/>
</dbReference>
<evidence type="ECO:0000313" key="2">
    <source>
        <dbReference type="EMBL" id="QDU84902.1"/>
    </source>
</evidence>
<accession>A0A518D097</accession>
<dbReference type="InterPro" id="IPR036291">
    <property type="entry name" value="NAD(P)-bd_dom_sf"/>
</dbReference>
<dbReference type="EMBL" id="CP036290">
    <property type="protein sequence ID" value="QDU84902.1"/>
    <property type="molecule type" value="Genomic_DNA"/>
</dbReference>
<dbReference type="Proteomes" id="UP000319342">
    <property type="component" value="Chromosome"/>
</dbReference>
<name>A0A518D097_9BACT</name>
<dbReference type="RefSeq" id="WP_145187254.1">
    <property type="nucleotide sequence ID" value="NZ_CP036290.1"/>
</dbReference>
<reference evidence="2 3" key="1">
    <citation type="submission" date="2019-02" db="EMBL/GenBank/DDBJ databases">
        <title>Deep-cultivation of Planctomycetes and their phenomic and genomic characterization uncovers novel biology.</title>
        <authorList>
            <person name="Wiegand S."/>
            <person name="Jogler M."/>
            <person name="Boedeker C."/>
            <person name="Pinto D."/>
            <person name="Vollmers J."/>
            <person name="Rivas-Marin E."/>
            <person name="Kohn T."/>
            <person name="Peeters S.H."/>
            <person name="Heuer A."/>
            <person name="Rast P."/>
            <person name="Oberbeckmann S."/>
            <person name="Bunk B."/>
            <person name="Jeske O."/>
            <person name="Meyerdierks A."/>
            <person name="Storesund J.E."/>
            <person name="Kallscheuer N."/>
            <person name="Luecker S."/>
            <person name="Lage O.M."/>
            <person name="Pohl T."/>
            <person name="Merkel B.J."/>
            <person name="Hornburger P."/>
            <person name="Mueller R.-W."/>
            <person name="Bruemmer F."/>
            <person name="Labrenz M."/>
            <person name="Spormann A.M."/>
            <person name="Op den Camp H."/>
            <person name="Overmann J."/>
            <person name="Amann R."/>
            <person name="Jetten M.S.M."/>
            <person name="Mascher T."/>
            <person name="Medema M.H."/>
            <person name="Devos D.P."/>
            <person name="Kaster A.-K."/>
            <person name="Ovreas L."/>
            <person name="Rohde M."/>
            <person name="Galperin M.Y."/>
            <person name="Jogler C."/>
        </authorList>
    </citation>
    <scope>NUCLEOTIDE SEQUENCE [LARGE SCALE GENOMIC DNA]</scope>
    <source>
        <strain evidence="2 3">Pla163</strain>
    </source>
</reference>
<dbReference type="InterPro" id="IPR050177">
    <property type="entry name" value="Lipid_A_modif_metabolic_enz"/>
</dbReference>
<dbReference type="GO" id="GO:0033705">
    <property type="term" value="F:GDP-4-dehydro-6-deoxy-D-mannose reductase activity"/>
    <property type="evidence" value="ECO:0007669"/>
    <property type="project" value="UniProtKB-EC"/>
</dbReference>
<dbReference type="SUPFAM" id="SSF51735">
    <property type="entry name" value="NAD(P)-binding Rossmann-fold domains"/>
    <property type="match status" value="1"/>
</dbReference>
<proteinExistence type="predicted"/>
<organism evidence="2 3">
    <name type="scientific">Rohdeia mirabilis</name>
    <dbReference type="NCBI Taxonomy" id="2528008"/>
    <lineage>
        <taxon>Bacteria</taxon>
        <taxon>Pseudomonadati</taxon>
        <taxon>Planctomycetota</taxon>
        <taxon>Planctomycetia</taxon>
        <taxon>Planctomycetia incertae sedis</taxon>
        <taxon>Rohdeia</taxon>
    </lineage>
</organism>
<dbReference type="Gene3D" id="3.90.25.10">
    <property type="entry name" value="UDP-galactose 4-epimerase, domain 1"/>
    <property type="match status" value="1"/>
</dbReference>
<dbReference type="Gene3D" id="3.40.50.720">
    <property type="entry name" value="NAD(P)-binding Rossmann-like Domain"/>
    <property type="match status" value="1"/>
</dbReference>
<gene>
    <name evidence="2" type="primary">rmd</name>
    <name evidence="2" type="ORF">Pla163_20210</name>
</gene>
<sequence>MARSIDLVTGAGGFAGRALVAHLVAQGRRVVAWRREAVGVALAGVERTVDFDLTDSDRVRAEWGACGAQRVFHLAAVAEPRAARADPERTRAVNVDATRVLLEAVGHAARVLYVSSAAVYAPKAGRLDEDDPTGPVDVYGASKLEAEASVLAAAATGCDVRTVRPFNHSGPGQSTAYALPAFAARLGEVARGERERIEVGALDAVRDYLHVDDVVRAYDHVLDRTDPGSITNVCSGTGTTMRALFEDLARRICGPRADAVVQRALADAELDSPTASSSVGNPYRLATLDFVPLLGLDELLGGLAAAVPR</sequence>
<evidence type="ECO:0000259" key="1">
    <source>
        <dbReference type="Pfam" id="PF01370"/>
    </source>
</evidence>
<dbReference type="PANTHER" id="PTHR43245:SF55">
    <property type="entry name" value="NAD(P)-BINDING DOMAIN-CONTAINING PROTEIN"/>
    <property type="match status" value="1"/>
</dbReference>
<dbReference type="EC" id="1.1.1.281" evidence="2"/>
<evidence type="ECO:0000313" key="3">
    <source>
        <dbReference type="Proteomes" id="UP000319342"/>
    </source>
</evidence>
<dbReference type="AlphaFoldDB" id="A0A518D097"/>
<keyword evidence="2" id="KW-0560">Oxidoreductase</keyword>
<keyword evidence="3" id="KW-1185">Reference proteome</keyword>
<protein>
    <submittedName>
        <fullName evidence="2">GDP-6-deoxy-D-mannose reductase</fullName>
        <ecNumber evidence="2">1.1.1.281</ecNumber>
    </submittedName>
</protein>
<dbReference type="InterPro" id="IPR001509">
    <property type="entry name" value="Epimerase_deHydtase"/>
</dbReference>
<feature type="domain" description="NAD-dependent epimerase/dehydratase" evidence="1">
    <location>
        <begin position="7"/>
        <end position="233"/>
    </location>
</feature>
<dbReference type="Pfam" id="PF01370">
    <property type="entry name" value="Epimerase"/>
    <property type="match status" value="1"/>
</dbReference>